<dbReference type="EMBL" id="KQ435706">
    <property type="protein sequence ID" value="KOX80197.1"/>
    <property type="molecule type" value="Genomic_DNA"/>
</dbReference>
<dbReference type="Proteomes" id="UP000053105">
    <property type="component" value="Unassembled WGS sequence"/>
</dbReference>
<dbReference type="AlphaFoldDB" id="A0A0M9A9W6"/>
<keyword evidence="3" id="KW-1185">Reference proteome</keyword>
<reference evidence="2 3" key="1">
    <citation type="submission" date="2015-07" db="EMBL/GenBank/DDBJ databases">
        <title>The genome of Melipona quadrifasciata.</title>
        <authorList>
            <person name="Pan H."/>
            <person name="Kapheim K."/>
        </authorList>
    </citation>
    <scope>NUCLEOTIDE SEQUENCE [LARGE SCALE GENOMIC DNA]</scope>
    <source>
        <strain evidence="2">0111107301</strain>
        <tissue evidence="2">Whole body</tissue>
    </source>
</reference>
<accession>A0A0M9A9W6</accession>
<organism evidence="2 3">
    <name type="scientific">Melipona quadrifasciata</name>
    <dbReference type="NCBI Taxonomy" id="166423"/>
    <lineage>
        <taxon>Eukaryota</taxon>
        <taxon>Metazoa</taxon>
        <taxon>Ecdysozoa</taxon>
        <taxon>Arthropoda</taxon>
        <taxon>Hexapoda</taxon>
        <taxon>Insecta</taxon>
        <taxon>Pterygota</taxon>
        <taxon>Neoptera</taxon>
        <taxon>Endopterygota</taxon>
        <taxon>Hymenoptera</taxon>
        <taxon>Apocrita</taxon>
        <taxon>Aculeata</taxon>
        <taxon>Apoidea</taxon>
        <taxon>Anthophila</taxon>
        <taxon>Apidae</taxon>
        <taxon>Melipona</taxon>
    </lineage>
</organism>
<sequence>MLQEPNFLENILTHFKEQWIQCTACYEWAHVIRTSVEEDDSFVLLIKIYSEVVEAVGCQDDDEEDEDVDDDEDEDEDDDDDDEDDDDLADDLTSLLDGGCLVSTRGGGGLTGLLVGSSLDQSSRDWFLGGGGGFPGLTATHRDQRFTRLVCKPLCELGTRKMLPTSDLSVSAVLDLEKLNPLTKPFTFLSLGLFAVGRDSSPPNGVTETSNVVFLPSESFCILPSIKDAKDFVVAGGLLVSFTETASVRLAVIVLKLMVRLPRFQVYSFKWNCIPSSSDIKTNSAIYITLIGFKHIAIVTIIVQQSENVLTDHLFNYGRNKIETIHFGAIAKLRKRSEEEQEMERVLEMETGGGNDDKSERTSDFLERRNPEELFHGARCNEASYGVARKQVFSFFLFNAAQESQHKIHTYAPSSTEPMMFHSCKELVRVLESDFLPTLQNKNANDLEKETLRNDSFKKIALLRPILRFIQFKLRQEQFLEKVKHIQEA</sequence>
<evidence type="ECO:0000256" key="1">
    <source>
        <dbReference type="SAM" id="MobiDB-lite"/>
    </source>
</evidence>
<name>A0A0M9A9W6_9HYME</name>
<gene>
    <name evidence="2" type="ORF">WN51_08374</name>
</gene>
<protein>
    <submittedName>
        <fullName evidence="2">Uncharacterized protein</fullName>
    </submittedName>
</protein>
<feature type="region of interest" description="Disordered" evidence="1">
    <location>
        <begin position="58"/>
        <end position="89"/>
    </location>
</feature>
<feature type="compositionally biased region" description="Acidic residues" evidence="1">
    <location>
        <begin position="59"/>
        <end position="89"/>
    </location>
</feature>
<proteinExistence type="predicted"/>
<evidence type="ECO:0000313" key="3">
    <source>
        <dbReference type="Proteomes" id="UP000053105"/>
    </source>
</evidence>
<evidence type="ECO:0000313" key="2">
    <source>
        <dbReference type="EMBL" id="KOX80197.1"/>
    </source>
</evidence>